<comment type="caution">
    <text evidence="2">The sequence shown here is derived from an EMBL/GenBank/DDBJ whole genome shotgun (WGS) entry which is preliminary data.</text>
</comment>
<name>A0A5M3XU75_9ACTN</name>
<evidence type="ECO:0000256" key="1">
    <source>
        <dbReference type="SAM" id="MobiDB-lite"/>
    </source>
</evidence>
<gene>
    <name evidence="2" type="ORF">Aple_073350</name>
</gene>
<feature type="region of interest" description="Disordered" evidence="1">
    <location>
        <begin position="24"/>
        <end position="84"/>
    </location>
</feature>
<dbReference type="AlphaFoldDB" id="A0A5M3XU75"/>
<accession>A0A5M3XU75</accession>
<dbReference type="EMBL" id="BLAF01000052">
    <property type="protein sequence ID" value="GES24436.1"/>
    <property type="molecule type" value="Genomic_DNA"/>
</dbReference>
<feature type="compositionally biased region" description="Polar residues" evidence="1">
    <location>
        <begin position="40"/>
        <end position="51"/>
    </location>
</feature>
<reference evidence="2 3" key="1">
    <citation type="submission" date="2019-10" db="EMBL/GenBank/DDBJ databases">
        <title>Whole genome shotgun sequence of Acrocarpospora pleiomorpha NBRC 16267.</title>
        <authorList>
            <person name="Ichikawa N."/>
            <person name="Kimura A."/>
            <person name="Kitahashi Y."/>
            <person name="Komaki H."/>
            <person name="Oguchi A."/>
        </authorList>
    </citation>
    <scope>NUCLEOTIDE SEQUENCE [LARGE SCALE GENOMIC DNA]</scope>
    <source>
        <strain evidence="2 3">NBRC 16267</strain>
    </source>
</reference>
<proteinExistence type="predicted"/>
<dbReference type="Proteomes" id="UP000377595">
    <property type="component" value="Unassembled WGS sequence"/>
</dbReference>
<evidence type="ECO:0000313" key="2">
    <source>
        <dbReference type="EMBL" id="GES24436.1"/>
    </source>
</evidence>
<protein>
    <submittedName>
        <fullName evidence="2">Uncharacterized protein</fullName>
    </submittedName>
</protein>
<organism evidence="2 3">
    <name type="scientific">Acrocarpospora pleiomorpha</name>
    <dbReference type="NCBI Taxonomy" id="90975"/>
    <lineage>
        <taxon>Bacteria</taxon>
        <taxon>Bacillati</taxon>
        <taxon>Actinomycetota</taxon>
        <taxon>Actinomycetes</taxon>
        <taxon>Streptosporangiales</taxon>
        <taxon>Streptosporangiaceae</taxon>
        <taxon>Acrocarpospora</taxon>
    </lineage>
</organism>
<evidence type="ECO:0000313" key="3">
    <source>
        <dbReference type="Proteomes" id="UP000377595"/>
    </source>
</evidence>
<sequence length="119" mass="11335">MDAPTGDANPSNAEEFKDAALTAEALSSAGEASALGTPAPTGTASLATTPSGAGDVNRPARVEAADTPDSRPASTVAPAGTPNAMTARVGGWGGWLGVVMGGSQVVEEGGAEPAEGGSA</sequence>
<feature type="compositionally biased region" description="Low complexity" evidence="1">
    <location>
        <begin position="24"/>
        <end position="37"/>
    </location>
</feature>
<keyword evidence="3" id="KW-1185">Reference proteome</keyword>